<sequence>MKTLTALSAALLSAVLAAPVLAADTPEESCGYQADVVSAIQQARRDRVKERQLSETIIAAEPEWPENYNAAIPLIAPWIYEQKMKVIRNEDLGAVWNERCLEQIQ</sequence>
<feature type="signal peptide" evidence="1">
    <location>
        <begin position="1"/>
        <end position="22"/>
    </location>
</feature>
<evidence type="ECO:0000256" key="1">
    <source>
        <dbReference type="SAM" id="SignalP"/>
    </source>
</evidence>
<accession>A0A3T0N4Q3</accession>
<keyword evidence="3" id="KW-1185">Reference proteome</keyword>
<evidence type="ECO:0000313" key="3">
    <source>
        <dbReference type="Proteomes" id="UP000283063"/>
    </source>
</evidence>
<gene>
    <name evidence="2" type="ORF">EBB79_14725</name>
</gene>
<dbReference type="Proteomes" id="UP000283063">
    <property type="component" value="Chromosome"/>
</dbReference>
<evidence type="ECO:0000313" key="2">
    <source>
        <dbReference type="EMBL" id="AZV78998.1"/>
    </source>
</evidence>
<organism evidence="2 3">
    <name type="scientific">Parasedimentitalea marina</name>
    <dbReference type="NCBI Taxonomy" id="2483033"/>
    <lineage>
        <taxon>Bacteria</taxon>
        <taxon>Pseudomonadati</taxon>
        <taxon>Pseudomonadota</taxon>
        <taxon>Alphaproteobacteria</taxon>
        <taxon>Rhodobacterales</taxon>
        <taxon>Paracoccaceae</taxon>
        <taxon>Parasedimentitalea</taxon>
    </lineage>
</organism>
<protein>
    <submittedName>
        <fullName evidence="2">Uncharacterized protein</fullName>
    </submittedName>
</protein>
<dbReference type="EMBL" id="CP033219">
    <property type="protein sequence ID" value="AZV78998.1"/>
    <property type="molecule type" value="Genomic_DNA"/>
</dbReference>
<dbReference type="KEGG" id="sedi:EBB79_14725"/>
<keyword evidence="1" id="KW-0732">Signal</keyword>
<feature type="chain" id="PRO_5019013699" evidence="1">
    <location>
        <begin position="23"/>
        <end position="105"/>
    </location>
</feature>
<reference evidence="2 3" key="1">
    <citation type="submission" date="2018-10" db="EMBL/GenBank/DDBJ databases">
        <title>Parasedimentitalea marina sp. nov., a psychrophilic bacterium isolated from deep seawater of the New Britain Trench.</title>
        <authorList>
            <person name="Cao J."/>
        </authorList>
    </citation>
    <scope>NUCLEOTIDE SEQUENCE [LARGE SCALE GENOMIC DNA]</scope>
    <source>
        <strain evidence="2 3">W43</strain>
    </source>
</reference>
<dbReference type="AlphaFoldDB" id="A0A3T0N4Q3"/>
<dbReference type="OrthoDB" id="7726473at2"/>
<name>A0A3T0N4Q3_9RHOB</name>
<dbReference type="RefSeq" id="WP_127749550.1">
    <property type="nucleotide sequence ID" value="NZ_CP033219.1"/>
</dbReference>
<proteinExistence type="predicted"/>